<accession>A0A218XF67</accession>
<proteinExistence type="predicted"/>
<dbReference type="EMBL" id="MTKT01001932">
    <property type="protein sequence ID" value="OWM83400.1"/>
    <property type="molecule type" value="Genomic_DNA"/>
</dbReference>
<evidence type="ECO:0000313" key="3">
    <source>
        <dbReference type="Proteomes" id="UP000197138"/>
    </source>
</evidence>
<comment type="caution">
    <text evidence="2">The sequence shown here is derived from an EMBL/GenBank/DDBJ whole genome shotgun (WGS) entry which is preliminary data.</text>
</comment>
<dbReference type="AlphaFoldDB" id="A0A218XF67"/>
<protein>
    <submittedName>
        <fullName evidence="2">Uncharacterized protein</fullName>
    </submittedName>
</protein>
<reference evidence="3" key="1">
    <citation type="journal article" date="2017" name="Plant J.">
        <title>The pomegranate (Punica granatum L.) genome and the genomics of punicalagin biosynthesis.</title>
        <authorList>
            <person name="Qin G."/>
            <person name="Xu C."/>
            <person name="Ming R."/>
            <person name="Tang H."/>
            <person name="Guyot R."/>
            <person name="Kramer E.M."/>
            <person name="Hu Y."/>
            <person name="Yi X."/>
            <person name="Qi Y."/>
            <person name="Xu X."/>
            <person name="Gao Z."/>
            <person name="Pan H."/>
            <person name="Jian J."/>
            <person name="Tian Y."/>
            <person name="Yue Z."/>
            <person name="Xu Y."/>
        </authorList>
    </citation>
    <scope>NUCLEOTIDE SEQUENCE [LARGE SCALE GENOMIC DNA]</scope>
    <source>
        <strain evidence="3">cv. Dabenzi</strain>
    </source>
</reference>
<dbReference type="Proteomes" id="UP000197138">
    <property type="component" value="Unassembled WGS sequence"/>
</dbReference>
<evidence type="ECO:0000256" key="1">
    <source>
        <dbReference type="SAM" id="MobiDB-lite"/>
    </source>
</evidence>
<name>A0A218XF67_PUNGR</name>
<sequence length="95" mass="10519">MAGHPAQLPLRIWPSKLSSLISESKEIVFVEKSQRGTSSLLISVNYRESSPRLVSSYKGAIRNRHEQTPLWRGPGKGPAGVHIHPRIDTPARPSN</sequence>
<organism evidence="2 3">
    <name type="scientific">Punica granatum</name>
    <name type="common">Pomegranate</name>
    <dbReference type="NCBI Taxonomy" id="22663"/>
    <lineage>
        <taxon>Eukaryota</taxon>
        <taxon>Viridiplantae</taxon>
        <taxon>Streptophyta</taxon>
        <taxon>Embryophyta</taxon>
        <taxon>Tracheophyta</taxon>
        <taxon>Spermatophyta</taxon>
        <taxon>Magnoliopsida</taxon>
        <taxon>eudicotyledons</taxon>
        <taxon>Gunneridae</taxon>
        <taxon>Pentapetalae</taxon>
        <taxon>rosids</taxon>
        <taxon>malvids</taxon>
        <taxon>Myrtales</taxon>
        <taxon>Lythraceae</taxon>
        <taxon>Punica</taxon>
    </lineage>
</organism>
<feature type="region of interest" description="Disordered" evidence="1">
    <location>
        <begin position="65"/>
        <end position="95"/>
    </location>
</feature>
<evidence type="ECO:0000313" key="2">
    <source>
        <dbReference type="EMBL" id="OWM83400.1"/>
    </source>
</evidence>
<gene>
    <name evidence="2" type="ORF">CDL15_Pgr012881</name>
</gene>